<dbReference type="AlphaFoldDB" id="A0A0U5GHN6"/>
<accession>A0A0U5GHN6</accession>
<dbReference type="EMBL" id="CDMC01000020">
    <property type="protein sequence ID" value="CEL10701.1"/>
    <property type="molecule type" value="Genomic_DNA"/>
</dbReference>
<protein>
    <submittedName>
        <fullName evidence="1">Uncharacterized protein</fullName>
    </submittedName>
</protein>
<evidence type="ECO:0000313" key="1">
    <source>
        <dbReference type="EMBL" id="CEL10701.1"/>
    </source>
</evidence>
<organism evidence="1 2">
    <name type="scientific">Aspergillus calidoustus</name>
    <dbReference type="NCBI Taxonomy" id="454130"/>
    <lineage>
        <taxon>Eukaryota</taxon>
        <taxon>Fungi</taxon>
        <taxon>Dikarya</taxon>
        <taxon>Ascomycota</taxon>
        <taxon>Pezizomycotina</taxon>
        <taxon>Eurotiomycetes</taxon>
        <taxon>Eurotiomycetidae</taxon>
        <taxon>Eurotiales</taxon>
        <taxon>Aspergillaceae</taxon>
        <taxon>Aspergillus</taxon>
        <taxon>Aspergillus subgen. Nidulantes</taxon>
    </lineage>
</organism>
<gene>
    <name evidence="1" type="ORF">ASPCAL13815</name>
</gene>
<reference evidence="2" key="1">
    <citation type="journal article" date="2016" name="Genome Announc.">
        <title>Draft genome sequences of fungus Aspergillus calidoustus.</title>
        <authorList>
            <person name="Horn F."/>
            <person name="Linde J."/>
            <person name="Mattern D.J."/>
            <person name="Walther G."/>
            <person name="Guthke R."/>
            <person name="Scherlach K."/>
            <person name="Martin K."/>
            <person name="Brakhage A.A."/>
            <person name="Petzke L."/>
            <person name="Valiante V."/>
        </authorList>
    </citation>
    <scope>NUCLEOTIDE SEQUENCE [LARGE SCALE GENOMIC DNA]</scope>
    <source>
        <strain evidence="2">SF006504</strain>
    </source>
</reference>
<dbReference type="Proteomes" id="UP000054771">
    <property type="component" value="Unassembled WGS sequence"/>
</dbReference>
<sequence>MGRRSKAKLLEEQETEIQERVMYLEKVQQLAKLRSGPRTICDCPNHDSYRMWCPTGDIPGSAVRNGLYEDIIYAKSTFKTLT</sequence>
<keyword evidence="2" id="KW-1185">Reference proteome</keyword>
<evidence type="ECO:0000313" key="2">
    <source>
        <dbReference type="Proteomes" id="UP000054771"/>
    </source>
</evidence>
<name>A0A0U5GHN6_ASPCI</name>
<proteinExistence type="predicted"/>